<dbReference type="EMBL" id="JBBPFD010000022">
    <property type="protein sequence ID" value="KAK7881442.1"/>
    <property type="molecule type" value="Genomic_DNA"/>
</dbReference>
<evidence type="ECO:0000256" key="2">
    <source>
        <dbReference type="ARBA" id="ARBA00012180"/>
    </source>
</evidence>
<dbReference type="InterPro" id="IPR043502">
    <property type="entry name" value="DNA/RNA_pol_sf"/>
</dbReference>
<feature type="domain" description="Reverse transcriptase" evidence="3">
    <location>
        <begin position="1"/>
        <end position="200"/>
    </location>
</feature>
<protein>
    <recommendedName>
        <fullName evidence="2">ribonuclease H</fullName>
        <ecNumber evidence="2">3.1.26.4</ecNumber>
    </recommendedName>
</protein>
<dbReference type="EC" id="3.1.26.4" evidence="2"/>
<dbReference type="Pfam" id="PF00078">
    <property type="entry name" value="RVT_1"/>
    <property type="match status" value="1"/>
</dbReference>
<sequence length="421" mass="47244">MPIHQRQRGFKKTPGCAENLAIIKNLHKRAKQMKSGLAAVFIDLARAFDTVAHDLILRVLQAKKVDKLITNLIRSCYTGSTTQLKTSKGLTDLITLKSGVKQGDPLSPSLFNLALDPLLYTLDRECTGVEFGDDQAIKSLAYADDLVLVGEDWSDIQRALNVLTVYLETVGLAANPEKCFSFFLSTIPGHLLGPVEGVTVVEPVEQLKDLLEKLGRAELKPSQKIALLRQFMIPTVTYKADHGDLKVGKLREMDKLIRKKVKQWLHLEGHTTDGIIYSKFSDGGLNITKLESQILATRTRRLLSLRVSEDPTTNTLVGEGASKREVERAWKTLTGSLPRSSVDDLNIKEISSERIKRKEFDKWTKHTWQGSGKRYRQLDKEHGLKLVSSGLVISSSCVGSTQLHTDRTHRREGEQDCWRRH</sequence>
<evidence type="ECO:0000313" key="5">
    <source>
        <dbReference type="Proteomes" id="UP001460270"/>
    </source>
</evidence>
<evidence type="ECO:0000259" key="3">
    <source>
        <dbReference type="PROSITE" id="PS50878"/>
    </source>
</evidence>
<reference evidence="5" key="1">
    <citation type="submission" date="2024-04" db="EMBL/GenBank/DDBJ databases">
        <title>Salinicola lusitanus LLJ914,a marine bacterium isolated from the Okinawa Trough.</title>
        <authorList>
            <person name="Li J."/>
        </authorList>
    </citation>
    <scope>NUCLEOTIDE SEQUENCE [LARGE SCALE GENOMIC DNA]</scope>
</reference>
<dbReference type="GO" id="GO:0004523">
    <property type="term" value="F:RNA-DNA hybrid ribonuclease activity"/>
    <property type="evidence" value="ECO:0007669"/>
    <property type="project" value="UniProtKB-EC"/>
</dbReference>
<dbReference type="CDD" id="cd01650">
    <property type="entry name" value="RT_nLTR_like"/>
    <property type="match status" value="1"/>
</dbReference>
<dbReference type="PROSITE" id="PS50878">
    <property type="entry name" value="RT_POL"/>
    <property type="match status" value="1"/>
</dbReference>
<accession>A0AAW0MW46</accession>
<evidence type="ECO:0000256" key="1">
    <source>
        <dbReference type="ARBA" id="ARBA00010879"/>
    </source>
</evidence>
<dbReference type="PANTHER" id="PTHR47027">
    <property type="entry name" value="REVERSE TRANSCRIPTASE DOMAIN-CONTAINING PROTEIN"/>
    <property type="match status" value="1"/>
</dbReference>
<comment type="caution">
    <text evidence="4">The sequence shown here is derived from an EMBL/GenBank/DDBJ whole genome shotgun (WGS) entry which is preliminary data.</text>
</comment>
<keyword evidence="5" id="KW-1185">Reference proteome</keyword>
<dbReference type="SUPFAM" id="SSF56672">
    <property type="entry name" value="DNA/RNA polymerases"/>
    <property type="match status" value="1"/>
</dbReference>
<organism evidence="4 5">
    <name type="scientific">Mugilogobius chulae</name>
    <name type="common">yellowstripe goby</name>
    <dbReference type="NCBI Taxonomy" id="88201"/>
    <lineage>
        <taxon>Eukaryota</taxon>
        <taxon>Metazoa</taxon>
        <taxon>Chordata</taxon>
        <taxon>Craniata</taxon>
        <taxon>Vertebrata</taxon>
        <taxon>Euteleostomi</taxon>
        <taxon>Actinopterygii</taxon>
        <taxon>Neopterygii</taxon>
        <taxon>Teleostei</taxon>
        <taxon>Neoteleostei</taxon>
        <taxon>Acanthomorphata</taxon>
        <taxon>Gobiaria</taxon>
        <taxon>Gobiiformes</taxon>
        <taxon>Gobioidei</taxon>
        <taxon>Gobiidae</taxon>
        <taxon>Gobionellinae</taxon>
        <taxon>Mugilogobius</taxon>
    </lineage>
</organism>
<name>A0AAW0MW46_9GOBI</name>
<dbReference type="AlphaFoldDB" id="A0AAW0MW46"/>
<proteinExistence type="inferred from homology"/>
<evidence type="ECO:0000313" key="4">
    <source>
        <dbReference type="EMBL" id="KAK7881442.1"/>
    </source>
</evidence>
<dbReference type="InterPro" id="IPR000477">
    <property type="entry name" value="RT_dom"/>
</dbReference>
<comment type="similarity">
    <text evidence="1">Belongs to the beta type-B retroviral polymerase family. HERV class-II K(HML-2) pol subfamily.</text>
</comment>
<dbReference type="Gene3D" id="3.30.70.270">
    <property type="match status" value="1"/>
</dbReference>
<dbReference type="InterPro" id="IPR043128">
    <property type="entry name" value="Rev_trsase/Diguanyl_cyclase"/>
</dbReference>
<dbReference type="Proteomes" id="UP001460270">
    <property type="component" value="Unassembled WGS sequence"/>
</dbReference>
<dbReference type="PANTHER" id="PTHR47027:SF20">
    <property type="entry name" value="REVERSE TRANSCRIPTASE-LIKE PROTEIN WITH RNA-DIRECTED DNA POLYMERASE DOMAIN"/>
    <property type="match status" value="1"/>
</dbReference>
<gene>
    <name evidence="4" type="ORF">WMY93_029851</name>
</gene>